<feature type="domain" description="EamA" evidence="2">
    <location>
        <begin position="15"/>
        <end position="142"/>
    </location>
</feature>
<gene>
    <name evidence="3" type="ORF">SAMN04489864_102111</name>
</gene>
<feature type="transmembrane region" description="Helical" evidence="1">
    <location>
        <begin position="71"/>
        <end position="88"/>
    </location>
</feature>
<organism evidence="3 4">
    <name type="scientific">Pedobacter insulae</name>
    <dbReference type="NCBI Taxonomy" id="414048"/>
    <lineage>
        <taxon>Bacteria</taxon>
        <taxon>Pseudomonadati</taxon>
        <taxon>Bacteroidota</taxon>
        <taxon>Sphingobacteriia</taxon>
        <taxon>Sphingobacteriales</taxon>
        <taxon>Sphingobacteriaceae</taxon>
        <taxon>Pedobacter</taxon>
    </lineage>
</organism>
<dbReference type="InterPro" id="IPR000620">
    <property type="entry name" value="EamA_dom"/>
</dbReference>
<dbReference type="InterPro" id="IPR037185">
    <property type="entry name" value="EmrE-like"/>
</dbReference>
<dbReference type="RefSeq" id="WP_090992173.1">
    <property type="nucleotide sequence ID" value="NZ_FOPP01000002.1"/>
</dbReference>
<dbReference type="Proteomes" id="UP000199666">
    <property type="component" value="Unassembled WGS sequence"/>
</dbReference>
<name>A0A1I2UDS8_9SPHI</name>
<keyword evidence="4" id="KW-1185">Reference proteome</keyword>
<feature type="transmembrane region" description="Helical" evidence="1">
    <location>
        <begin position="42"/>
        <end position="59"/>
    </location>
</feature>
<proteinExistence type="predicted"/>
<dbReference type="Pfam" id="PF00892">
    <property type="entry name" value="EamA"/>
    <property type="match status" value="2"/>
</dbReference>
<evidence type="ECO:0000313" key="4">
    <source>
        <dbReference type="Proteomes" id="UP000199666"/>
    </source>
</evidence>
<feature type="transmembrane region" description="Helical" evidence="1">
    <location>
        <begin position="180"/>
        <end position="199"/>
    </location>
</feature>
<keyword evidence="1" id="KW-0472">Membrane</keyword>
<evidence type="ECO:0000256" key="1">
    <source>
        <dbReference type="SAM" id="Phobius"/>
    </source>
</evidence>
<feature type="domain" description="EamA" evidence="2">
    <location>
        <begin position="150"/>
        <end position="287"/>
    </location>
</feature>
<dbReference type="PANTHER" id="PTHR22911">
    <property type="entry name" value="ACYL-MALONYL CONDENSING ENZYME-RELATED"/>
    <property type="match status" value="1"/>
</dbReference>
<feature type="transmembrane region" description="Helical" evidence="1">
    <location>
        <begin position="272"/>
        <end position="291"/>
    </location>
</feature>
<protein>
    <submittedName>
        <fullName evidence="3">EamA-like transporter family protein</fullName>
    </submittedName>
</protein>
<evidence type="ECO:0000259" key="2">
    <source>
        <dbReference type="Pfam" id="PF00892"/>
    </source>
</evidence>
<reference evidence="3 4" key="1">
    <citation type="submission" date="2016-10" db="EMBL/GenBank/DDBJ databases">
        <authorList>
            <person name="de Groot N.N."/>
        </authorList>
    </citation>
    <scope>NUCLEOTIDE SEQUENCE [LARGE SCALE GENOMIC DNA]</scope>
    <source>
        <strain evidence="3 4">DSM 18684</strain>
    </source>
</reference>
<dbReference type="GO" id="GO:0016020">
    <property type="term" value="C:membrane"/>
    <property type="evidence" value="ECO:0007669"/>
    <property type="project" value="InterPro"/>
</dbReference>
<feature type="transmembrane region" description="Helical" evidence="1">
    <location>
        <begin position="94"/>
        <end position="114"/>
    </location>
</feature>
<feature type="transmembrane region" description="Helical" evidence="1">
    <location>
        <begin position="14"/>
        <end position="36"/>
    </location>
</feature>
<feature type="transmembrane region" description="Helical" evidence="1">
    <location>
        <begin position="243"/>
        <end position="266"/>
    </location>
</feature>
<dbReference type="AlphaFoldDB" id="A0A1I2UDS8"/>
<evidence type="ECO:0000313" key="3">
    <source>
        <dbReference type="EMBL" id="SFG75355.1"/>
    </source>
</evidence>
<dbReference type="EMBL" id="FOPP01000002">
    <property type="protein sequence ID" value="SFG75355.1"/>
    <property type="molecule type" value="Genomic_DNA"/>
</dbReference>
<dbReference type="PANTHER" id="PTHR22911:SF79">
    <property type="entry name" value="MOBA-LIKE NTP TRANSFERASE DOMAIN-CONTAINING PROTEIN"/>
    <property type="match status" value="1"/>
</dbReference>
<dbReference type="OrthoDB" id="9150437at2"/>
<dbReference type="SUPFAM" id="SSF103481">
    <property type="entry name" value="Multidrug resistance efflux transporter EmrE"/>
    <property type="match status" value="2"/>
</dbReference>
<feature type="transmembrane region" description="Helical" evidence="1">
    <location>
        <begin position="148"/>
        <end position="168"/>
    </location>
</feature>
<accession>A0A1I2UDS8</accession>
<sequence>MNDLQKATADRKNLIILHLTVFVWGFTGILGALITIDAVQMVWYRVLIASISLFAYFLWSKTDIKVSRKQFLQFFFTGSIVAIHWIFFFHAIKVANVSVSLICLSSVTLFIAILEPIIKKQSISKGDIFIGLVIIIGIYLIFKFESKYTTGIIFGLLSAVAASFFSTINSTLVQKTNPSIIGFYELSGAFFWITIYRLFDLSLAQETFNLSLSDWFYLLVLGTICTALAYVAGVAVMRTLSAFRVALITNLEPVYGIILAFIFFGSREQMTGGFYLGSLLILGAVFLYPIYKKRKNKV</sequence>
<keyword evidence="1" id="KW-0812">Transmembrane</keyword>
<feature type="transmembrane region" description="Helical" evidence="1">
    <location>
        <begin position="126"/>
        <end position="142"/>
    </location>
</feature>
<feature type="transmembrane region" description="Helical" evidence="1">
    <location>
        <begin position="215"/>
        <end position="236"/>
    </location>
</feature>
<dbReference type="STRING" id="414048.SAMN04489864_102111"/>
<keyword evidence="1" id="KW-1133">Transmembrane helix</keyword>